<protein>
    <submittedName>
        <fullName evidence="2">Uncharacterized protein</fullName>
    </submittedName>
</protein>
<accession>A0A951J444</accession>
<evidence type="ECO:0000313" key="2">
    <source>
        <dbReference type="EMBL" id="MBW3470101.1"/>
    </source>
</evidence>
<evidence type="ECO:0000313" key="3">
    <source>
        <dbReference type="Proteomes" id="UP000727490"/>
    </source>
</evidence>
<keyword evidence="1" id="KW-1133">Transmembrane helix</keyword>
<evidence type="ECO:0000256" key="1">
    <source>
        <dbReference type="SAM" id="Phobius"/>
    </source>
</evidence>
<organism evidence="2 3">
    <name type="scientific">Arthrospiribacter ruber</name>
    <dbReference type="NCBI Taxonomy" id="2487934"/>
    <lineage>
        <taxon>Bacteria</taxon>
        <taxon>Pseudomonadati</taxon>
        <taxon>Bacteroidota</taxon>
        <taxon>Cytophagia</taxon>
        <taxon>Cytophagales</taxon>
        <taxon>Cyclobacteriaceae</taxon>
        <taxon>Arthrospiribacter</taxon>
    </lineage>
</organism>
<name>A0A951J444_9BACT</name>
<dbReference type="Proteomes" id="UP000727490">
    <property type="component" value="Unassembled WGS sequence"/>
</dbReference>
<feature type="transmembrane region" description="Helical" evidence="1">
    <location>
        <begin position="273"/>
        <end position="298"/>
    </location>
</feature>
<reference evidence="2 3" key="1">
    <citation type="journal article" date="2020" name="Syst. Appl. Microbiol.">
        <title>Arthrospiribacter ruber gen. nov., sp. nov., a novel bacterium isolated from Arthrospira cultures.</title>
        <authorList>
            <person name="Waleron M."/>
            <person name="Misztak A."/>
            <person name="Waleron M.M."/>
            <person name="Furmaniak M."/>
            <person name="Mrozik A."/>
            <person name="Waleron K."/>
        </authorList>
    </citation>
    <scope>NUCLEOTIDE SEQUENCE [LARGE SCALE GENOMIC DNA]</scope>
    <source>
        <strain evidence="2 3">DPMB0001</strain>
    </source>
</reference>
<feature type="transmembrane region" description="Helical" evidence="1">
    <location>
        <begin position="332"/>
        <end position="351"/>
    </location>
</feature>
<keyword evidence="1" id="KW-0812">Transmembrane</keyword>
<comment type="caution">
    <text evidence="2">The sequence shown here is derived from an EMBL/GenBank/DDBJ whole genome shotgun (WGS) entry which is preliminary data.</text>
</comment>
<keyword evidence="1" id="KW-0472">Membrane</keyword>
<feature type="transmembrane region" description="Helical" evidence="1">
    <location>
        <begin position="175"/>
        <end position="200"/>
    </location>
</feature>
<keyword evidence="3" id="KW-1185">Reference proteome</keyword>
<feature type="transmembrane region" description="Helical" evidence="1">
    <location>
        <begin position="363"/>
        <end position="382"/>
    </location>
</feature>
<feature type="transmembrane region" description="Helical" evidence="1">
    <location>
        <begin position="7"/>
        <end position="26"/>
    </location>
</feature>
<proteinExistence type="predicted"/>
<sequence length="514" mass="59089">MMVKRLIYVLTWLLISAIYLYAAYWLQSRGFFNLEAYFLEYKKIIFHKYSDSLVNTFYFTSPALLFLSSLVFGFTSAVQATFVVNAFLVGALTNHMIHKSVKGQTISPIMVFYLLLSPVIWYGAVSGGSLGFYLIFYFVFFRLLFKYTQTYSVYHLTLISILLGMFFLLDPKLLQLLLILIPVFFFVSFFKAKGISGSFYSRASMIFSNDSQRRKFFGSFFSSIIVVLFIPISALITFLLLNWVFGGSFFYFLFSPTTTWTAYSNLLPFKDDLIYILPYIGDVQYLALFFLLSIFLIYQIFVTENMTEKSFLLTLVLFFAFSQVRNDTLNNLNLNFLSMMTGAAIAASGTLSASRNKEKKMPVPFPLVALIFLSLAFKLLYFEITPVATESRFLSTFKSPQESALLNSISEVKEVTRKLPAGRILVDDAIFFAELTGVPDTYDWEGHFSPSFQQALQHPELYADYLIVTKSHHRLHLDDLVAISLKRLETMGQKPELRLLFENEFLEIHQIKPL</sequence>
<dbReference type="AlphaFoldDB" id="A0A951J444"/>
<feature type="transmembrane region" description="Helical" evidence="1">
    <location>
        <begin position="152"/>
        <end position="169"/>
    </location>
</feature>
<feature type="transmembrane region" description="Helical" evidence="1">
    <location>
        <begin position="220"/>
        <end position="253"/>
    </location>
</feature>
<gene>
    <name evidence="2" type="ORF">EGN73_20105</name>
</gene>
<feature type="transmembrane region" description="Helical" evidence="1">
    <location>
        <begin position="63"/>
        <end position="93"/>
    </location>
</feature>
<dbReference type="RefSeq" id="WP_219293682.1">
    <property type="nucleotide sequence ID" value="NZ_RPHB01000011.1"/>
</dbReference>
<dbReference type="EMBL" id="RPHB01000011">
    <property type="protein sequence ID" value="MBW3470101.1"/>
    <property type="molecule type" value="Genomic_DNA"/>
</dbReference>